<comment type="subunit">
    <text evidence="10">Interacts with TamB to form the translocation and assembly module (TAM).</text>
</comment>
<comment type="subcellular location">
    <subcellularLocation>
        <location evidence="1">Cell outer membrane</location>
    </subcellularLocation>
</comment>
<dbReference type="Pfam" id="PF01103">
    <property type="entry name" value="Omp85"/>
    <property type="match status" value="1"/>
</dbReference>
<dbReference type="Pfam" id="PF07244">
    <property type="entry name" value="POTRA"/>
    <property type="match status" value="1"/>
</dbReference>
<dbReference type="EMBL" id="VPFL01000013">
    <property type="protein sequence ID" value="TXF11494.1"/>
    <property type="molecule type" value="Genomic_DNA"/>
</dbReference>
<dbReference type="PROSITE" id="PS51779">
    <property type="entry name" value="POTRA"/>
    <property type="match status" value="1"/>
</dbReference>
<gene>
    <name evidence="12" type="ORF">FR698_10340</name>
</gene>
<keyword evidence="6" id="KW-0732">Signal</keyword>
<dbReference type="RefSeq" id="WP_147800122.1">
    <property type="nucleotide sequence ID" value="NZ_VPFL01000013.1"/>
</dbReference>
<dbReference type="FunCoup" id="A0A5C7EU26">
    <property type="interactions" value="91"/>
</dbReference>
<evidence type="ECO:0000256" key="2">
    <source>
        <dbReference type="ARBA" id="ARBA00010248"/>
    </source>
</evidence>
<evidence type="ECO:0000313" key="13">
    <source>
        <dbReference type="Proteomes" id="UP000321201"/>
    </source>
</evidence>
<dbReference type="AlphaFoldDB" id="A0A5C7EU26"/>
<dbReference type="InterPro" id="IPR034746">
    <property type="entry name" value="POTRA"/>
</dbReference>
<evidence type="ECO:0000256" key="1">
    <source>
        <dbReference type="ARBA" id="ARBA00004442"/>
    </source>
</evidence>
<keyword evidence="7" id="KW-0472">Membrane</keyword>
<dbReference type="InterPro" id="IPR039910">
    <property type="entry name" value="D15-like"/>
</dbReference>
<dbReference type="Proteomes" id="UP000321201">
    <property type="component" value="Unassembled WGS sequence"/>
</dbReference>
<comment type="caution">
    <text evidence="12">The sequence shown here is derived from an EMBL/GenBank/DDBJ whole genome shotgun (WGS) entry which is preliminary data.</text>
</comment>
<organism evidence="12 13">
    <name type="scientific">Pelomicrobium methylotrophicum</name>
    <dbReference type="NCBI Taxonomy" id="2602750"/>
    <lineage>
        <taxon>Bacteria</taxon>
        <taxon>Pseudomonadati</taxon>
        <taxon>Pseudomonadota</taxon>
        <taxon>Hydrogenophilia</taxon>
        <taxon>Hydrogenophilia incertae sedis</taxon>
        <taxon>Pelomicrobium</taxon>
    </lineage>
</organism>
<dbReference type="InParanoid" id="A0A5C7EU26"/>
<dbReference type="PANTHER" id="PTHR12815:SF47">
    <property type="entry name" value="TRANSLOCATION AND ASSEMBLY MODULE SUBUNIT TAMA"/>
    <property type="match status" value="1"/>
</dbReference>
<dbReference type="InterPro" id="IPR000184">
    <property type="entry name" value="Bac_surfAg_D15"/>
</dbReference>
<name>A0A5C7EU26_9PROT</name>
<comment type="similarity">
    <text evidence="2">Belongs to the TamA family.</text>
</comment>
<evidence type="ECO:0000256" key="5">
    <source>
        <dbReference type="ARBA" id="ARBA00022692"/>
    </source>
</evidence>
<accession>A0A5C7EU26</accession>
<evidence type="ECO:0000256" key="3">
    <source>
        <dbReference type="ARBA" id="ARBA00015419"/>
    </source>
</evidence>
<evidence type="ECO:0000256" key="10">
    <source>
        <dbReference type="ARBA" id="ARBA00093548"/>
    </source>
</evidence>
<evidence type="ECO:0000256" key="8">
    <source>
        <dbReference type="ARBA" id="ARBA00023237"/>
    </source>
</evidence>
<evidence type="ECO:0000256" key="9">
    <source>
        <dbReference type="ARBA" id="ARBA00033063"/>
    </source>
</evidence>
<evidence type="ECO:0000259" key="11">
    <source>
        <dbReference type="PROSITE" id="PS51779"/>
    </source>
</evidence>
<dbReference type="InterPro" id="IPR035243">
    <property type="entry name" value="TamA_POTRA_Dom_1"/>
</dbReference>
<evidence type="ECO:0000313" key="12">
    <source>
        <dbReference type="EMBL" id="TXF11494.1"/>
    </source>
</evidence>
<keyword evidence="5" id="KW-0812">Transmembrane</keyword>
<dbReference type="GO" id="GO:0009279">
    <property type="term" value="C:cell outer membrane"/>
    <property type="evidence" value="ECO:0007669"/>
    <property type="project" value="UniProtKB-SubCell"/>
</dbReference>
<keyword evidence="13" id="KW-1185">Reference proteome</keyword>
<dbReference type="Pfam" id="PF17243">
    <property type="entry name" value="POTRA_TamA_1"/>
    <property type="match status" value="1"/>
</dbReference>
<keyword evidence="4" id="KW-1134">Transmembrane beta strand</keyword>
<dbReference type="OrthoDB" id="9769707at2"/>
<keyword evidence="8" id="KW-0998">Cell outer membrane</keyword>
<proteinExistence type="inferred from homology"/>
<evidence type="ECO:0000256" key="6">
    <source>
        <dbReference type="ARBA" id="ARBA00022729"/>
    </source>
</evidence>
<dbReference type="Gene3D" id="3.10.20.310">
    <property type="entry name" value="membrane protein fhac"/>
    <property type="match status" value="3"/>
</dbReference>
<reference evidence="12 13" key="1">
    <citation type="submission" date="2019-08" db="EMBL/GenBank/DDBJ databases">
        <title>Pelomicrobium methylotrophicum gen. nov., sp. nov. a moderately thermophilic, facultatively anaerobic, lithoautotrophic and methylotrophic bacterium isolated from a terrestrial mud volcano.</title>
        <authorList>
            <person name="Slobodkina G.B."/>
            <person name="Merkel A.Y."/>
            <person name="Slobodkin A.I."/>
        </authorList>
    </citation>
    <scope>NUCLEOTIDE SEQUENCE [LARGE SCALE GENOMIC DNA]</scope>
    <source>
        <strain evidence="12 13">SM250</strain>
    </source>
</reference>
<evidence type="ECO:0000256" key="4">
    <source>
        <dbReference type="ARBA" id="ARBA00022452"/>
    </source>
</evidence>
<feature type="domain" description="POTRA" evidence="11">
    <location>
        <begin position="213"/>
        <end position="287"/>
    </location>
</feature>
<evidence type="ECO:0000256" key="7">
    <source>
        <dbReference type="ARBA" id="ARBA00023136"/>
    </source>
</evidence>
<protein>
    <recommendedName>
        <fullName evidence="3">Translocation and assembly module subunit TamA</fullName>
    </recommendedName>
    <alternativeName>
        <fullName evidence="9">Autotransporter assembly factor TamA</fullName>
    </alternativeName>
</protein>
<dbReference type="InterPro" id="IPR010827">
    <property type="entry name" value="BamA/TamA_POTRA"/>
</dbReference>
<dbReference type="PANTHER" id="PTHR12815">
    <property type="entry name" value="SORTING AND ASSEMBLY MACHINERY SAMM50 PROTEIN FAMILY MEMBER"/>
    <property type="match status" value="1"/>
</dbReference>
<sequence length="595" mass="66120">MARLASHLRSRAAPFSVAGLILFFALLPVAAGTQAPQPEFAVEIDAPPAVRELLDEHLRIRRLASQPDMRRDRFVALYRQSEEQIRELLATEGYFSPRIETILDQQPSRWTARLRVDPGEPSYIRSVDIQFTGFITEDRWDNHRRMAELRAQWPLKVGKRFAQKLWDKSKQELLTALTDDRYAAAQIVHSEARVHPDERAVDLTVVIDSGPPFTLGPLIVEGLSRYPESLVRNLNRLAPGTPYTQKGLTDLQEDLLNTGYFASVLVAADVDRANPENVPIRVSVVEHRSKKLRLAAGFSTDVGPNGEISYTDRNVLGRAWAWTGGLRIAQKEQVAGTELSAPPAADGYRHATSLQWQRTDIQNEVTNTVGSFLRRSKVARGKETEASVGLVWQNKKISGIAADRLVSLPLQYTWTRRKVDDPIDPRAGWLLNGQATGATQAVLSDADFLRGYVKGMWFIPIGRRDTLALRGEAGAVYAPDPRKVPAQYLFRAGGSNSIRGYAYQSIGERVGDAVTGARVLGVVSGEYVHMLTERWGLSAFIDAGDATDRFDNFDFKLGYGAGVRWKSPVGPLSLDLAYGKATEELRIHFVAGFVF</sequence>
<dbReference type="Gene3D" id="2.40.160.50">
    <property type="entry name" value="membrane protein fhac: a member of the omp85/tpsb transporter family"/>
    <property type="match status" value="1"/>
</dbReference>